<evidence type="ECO:0000256" key="1">
    <source>
        <dbReference type="SAM" id="Coils"/>
    </source>
</evidence>
<dbReference type="EMBL" id="BMOL01000010">
    <property type="protein sequence ID" value="GGL84685.1"/>
    <property type="molecule type" value="Genomic_DNA"/>
</dbReference>
<comment type="caution">
    <text evidence="3">The sequence shown here is derived from an EMBL/GenBank/DDBJ whole genome shotgun (WGS) entry which is preliminary data.</text>
</comment>
<organism evidence="3 4">
    <name type="scientific">Deinococcus aerolatus</name>
    <dbReference type="NCBI Taxonomy" id="522487"/>
    <lineage>
        <taxon>Bacteria</taxon>
        <taxon>Thermotogati</taxon>
        <taxon>Deinococcota</taxon>
        <taxon>Deinococci</taxon>
        <taxon>Deinococcales</taxon>
        <taxon>Deinococcaceae</taxon>
        <taxon>Deinococcus</taxon>
    </lineage>
</organism>
<proteinExistence type="predicted"/>
<gene>
    <name evidence="3" type="ORF">GCM10010840_23230</name>
</gene>
<name>A0ABQ2GB87_9DEIO</name>
<accession>A0ABQ2GB87</accession>
<feature type="compositionally biased region" description="Low complexity" evidence="2">
    <location>
        <begin position="22"/>
        <end position="37"/>
    </location>
</feature>
<keyword evidence="4" id="KW-1185">Reference proteome</keyword>
<evidence type="ECO:0000256" key="2">
    <source>
        <dbReference type="SAM" id="MobiDB-lite"/>
    </source>
</evidence>
<feature type="coiled-coil region" evidence="1">
    <location>
        <begin position="58"/>
        <end position="85"/>
    </location>
</feature>
<sequence length="108" mass="12207">MPCCQTPPRTADAGPRTDLRTQAEQQARAGRAAAPSPVAPAQLALDFQFQQHELQVHQIELSLQLEELQRNNAEFQRMRDVYRHLYDLTPAEPPGLAHPVIVDLFCHQ</sequence>
<feature type="region of interest" description="Disordered" evidence="2">
    <location>
        <begin position="1"/>
        <end position="37"/>
    </location>
</feature>
<evidence type="ECO:0000313" key="4">
    <source>
        <dbReference type="Proteomes" id="UP000639973"/>
    </source>
</evidence>
<keyword evidence="1" id="KW-0175">Coiled coil</keyword>
<dbReference type="Proteomes" id="UP000639973">
    <property type="component" value="Unassembled WGS sequence"/>
</dbReference>
<evidence type="ECO:0000313" key="3">
    <source>
        <dbReference type="EMBL" id="GGL84685.1"/>
    </source>
</evidence>
<reference evidence="4" key="1">
    <citation type="journal article" date="2019" name="Int. J. Syst. Evol. Microbiol.">
        <title>The Global Catalogue of Microorganisms (GCM) 10K type strain sequencing project: providing services to taxonomists for standard genome sequencing and annotation.</title>
        <authorList>
            <consortium name="The Broad Institute Genomics Platform"/>
            <consortium name="The Broad Institute Genome Sequencing Center for Infectious Disease"/>
            <person name="Wu L."/>
            <person name="Ma J."/>
        </authorList>
    </citation>
    <scope>NUCLEOTIDE SEQUENCE [LARGE SCALE GENOMIC DNA]</scope>
    <source>
        <strain evidence="4">JCM 15442</strain>
    </source>
</reference>
<protein>
    <submittedName>
        <fullName evidence="3">Uncharacterized protein</fullName>
    </submittedName>
</protein>